<protein>
    <recommendedName>
        <fullName evidence="2">DUF397 domain-containing protein</fullName>
    </recommendedName>
</protein>
<organism evidence="3 4">
    <name type="scientific">Streptomyces crystallinus</name>
    <dbReference type="NCBI Taxonomy" id="68191"/>
    <lineage>
        <taxon>Bacteria</taxon>
        <taxon>Bacillati</taxon>
        <taxon>Actinomycetota</taxon>
        <taxon>Actinomycetes</taxon>
        <taxon>Kitasatosporales</taxon>
        <taxon>Streptomycetaceae</taxon>
        <taxon>Streptomyces</taxon>
    </lineage>
</organism>
<dbReference type="Pfam" id="PF04149">
    <property type="entry name" value="DUF397"/>
    <property type="match status" value="1"/>
</dbReference>
<name>A0ABP3R9W7_9ACTN</name>
<feature type="region of interest" description="Disordered" evidence="1">
    <location>
        <begin position="1"/>
        <end position="22"/>
    </location>
</feature>
<accession>A0ABP3R9W7</accession>
<evidence type="ECO:0000259" key="2">
    <source>
        <dbReference type="Pfam" id="PF04149"/>
    </source>
</evidence>
<evidence type="ECO:0000313" key="3">
    <source>
        <dbReference type="EMBL" id="GAA0603333.1"/>
    </source>
</evidence>
<evidence type="ECO:0000313" key="4">
    <source>
        <dbReference type="Proteomes" id="UP001500668"/>
    </source>
</evidence>
<gene>
    <name evidence="3" type="ORF">GCM10010394_36200</name>
</gene>
<comment type="caution">
    <text evidence="3">The sequence shown here is derived from an EMBL/GenBank/DDBJ whole genome shotgun (WGS) entry which is preliminary data.</text>
</comment>
<proteinExistence type="predicted"/>
<evidence type="ECO:0000256" key="1">
    <source>
        <dbReference type="SAM" id="MobiDB-lite"/>
    </source>
</evidence>
<dbReference type="InterPro" id="IPR007278">
    <property type="entry name" value="DUF397"/>
</dbReference>
<keyword evidence="4" id="KW-1185">Reference proteome</keyword>
<dbReference type="Proteomes" id="UP001500668">
    <property type="component" value="Unassembled WGS sequence"/>
</dbReference>
<reference evidence="4" key="1">
    <citation type="journal article" date="2019" name="Int. J. Syst. Evol. Microbiol.">
        <title>The Global Catalogue of Microorganisms (GCM) 10K type strain sequencing project: providing services to taxonomists for standard genome sequencing and annotation.</title>
        <authorList>
            <consortium name="The Broad Institute Genomics Platform"/>
            <consortium name="The Broad Institute Genome Sequencing Center for Infectious Disease"/>
            <person name="Wu L."/>
            <person name="Ma J."/>
        </authorList>
    </citation>
    <scope>NUCLEOTIDE SEQUENCE [LARGE SCALE GENOMIC DNA]</scope>
    <source>
        <strain evidence="4">JCM 5067</strain>
    </source>
</reference>
<dbReference type="EMBL" id="BAAACA010000019">
    <property type="protein sequence ID" value="GAA0603333.1"/>
    <property type="molecule type" value="Genomic_DNA"/>
</dbReference>
<feature type="domain" description="DUF397" evidence="2">
    <location>
        <begin position="11"/>
        <end position="62"/>
    </location>
</feature>
<sequence>MEASGRGGSPWRKSAHSDSGQGNCVEVRVSATEILLRDSAFLCVGPVRLSRPAWNGFLHSLKGGRTTKLPG</sequence>